<protein>
    <recommendedName>
        <fullName evidence="1">Globin-sensor domain-containing protein</fullName>
    </recommendedName>
</protein>
<accession>A0A9P5HDS5</accession>
<dbReference type="OrthoDB" id="10027058at2759"/>
<name>A0A9P5HDS5_9HYPO</name>
<dbReference type="Gene3D" id="1.10.490.10">
    <property type="entry name" value="Globins"/>
    <property type="match status" value="1"/>
</dbReference>
<evidence type="ECO:0000313" key="2">
    <source>
        <dbReference type="EMBL" id="KAF7553063.1"/>
    </source>
</evidence>
<feature type="domain" description="Globin-sensor" evidence="1">
    <location>
        <begin position="18"/>
        <end position="195"/>
    </location>
</feature>
<dbReference type="Pfam" id="PF11563">
    <property type="entry name" value="Protoglobin"/>
    <property type="match status" value="1"/>
</dbReference>
<dbReference type="EMBL" id="JAANBB010000051">
    <property type="protein sequence ID" value="KAF7553063.1"/>
    <property type="molecule type" value="Genomic_DNA"/>
</dbReference>
<sequence>MAVTFEHIDRKSLYTSLEARIDYLHRFLDFNEYDLEALAFGSKFVKDLIPSVVHIVYQKLLQFDITARAFQMRDTRSEADFDIAIDENGPELMKRKMFLTSYLAKICSDQSKMAFWEYLDQVGAMHVGLNRSKPLNVEYIHISATLCLIQTVLTEAILSHNALPMSKRTSMVKALSKVIWIQNDLFAKWYVRDGDEFTGALGSATFSHLGASSKSDQQSSAPSACPFSGITKSVQEMKDWVTLSLGDDGPGVMDGDDGLALLHHQICTNAVLIREDRSSIYGLELGEALAS</sequence>
<dbReference type="PANTHER" id="PTHR42071">
    <property type="entry name" value="PROTOGLOBIN DOMAIN-CONTAINING PROTEIN"/>
    <property type="match status" value="1"/>
</dbReference>
<dbReference type="GO" id="GO:0019825">
    <property type="term" value="F:oxygen binding"/>
    <property type="evidence" value="ECO:0007669"/>
    <property type="project" value="InterPro"/>
</dbReference>
<dbReference type="GO" id="GO:0020037">
    <property type="term" value="F:heme binding"/>
    <property type="evidence" value="ECO:0007669"/>
    <property type="project" value="InterPro"/>
</dbReference>
<gene>
    <name evidence="2" type="ORF">G7Z17_g3918</name>
</gene>
<reference evidence="2" key="1">
    <citation type="submission" date="2020-03" db="EMBL/GenBank/DDBJ databases">
        <title>Draft Genome Sequence of Cylindrodendrum hubeiense.</title>
        <authorList>
            <person name="Buettner E."/>
            <person name="Kellner H."/>
        </authorList>
    </citation>
    <scope>NUCLEOTIDE SEQUENCE</scope>
    <source>
        <strain evidence="2">IHI 201604</strain>
    </source>
</reference>
<dbReference type="Proteomes" id="UP000722485">
    <property type="component" value="Unassembled WGS sequence"/>
</dbReference>
<dbReference type="AlphaFoldDB" id="A0A9P5HDS5"/>
<proteinExistence type="predicted"/>
<evidence type="ECO:0000259" key="1">
    <source>
        <dbReference type="Pfam" id="PF11563"/>
    </source>
</evidence>
<dbReference type="InterPro" id="IPR044398">
    <property type="entry name" value="Globin-sensor_dom"/>
</dbReference>
<keyword evidence="3" id="KW-1185">Reference proteome</keyword>
<dbReference type="InterPro" id="IPR012292">
    <property type="entry name" value="Globin/Proto"/>
</dbReference>
<dbReference type="PANTHER" id="PTHR42071:SF1">
    <property type="entry name" value="GLOBIN-SENSOR DOMAIN-CONTAINING PROTEIN"/>
    <property type="match status" value="1"/>
</dbReference>
<organism evidence="2 3">
    <name type="scientific">Cylindrodendrum hubeiense</name>
    <dbReference type="NCBI Taxonomy" id="595255"/>
    <lineage>
        <taxon>Eukaryota</taxon>
        <taxon>Fungi</taxon>
        <taxon>Dikarya</taxon>
        <taxon>Ascomycota</taxon>
        <taxon>Pezizomycotina</taxon>
        <taxon>Sordariomycetes</taxon>
        <taxon>Hypocreomycetidae</taxon>
        <taxon>Hypocreales</taxon>
        <taxon>Nectriaceae</taxon>
        <taxon>Cylindrodendrum</taxon>
    </lineage>
</organism>
<comment type="caution">
    <text evidence="2">The sequence shown here is derived from an EMBL/GenBank/DDBJ whole genome shotgun (WGS) entry which is preliminary data.</text>
</comment>
<evidence type="ECO:0000313" key="3">
    <source>
        <dbReference type="Proteomes" id="UP000722485"/>
    </source>
</evidence>